<dbReference type="Proteomes" id="UP001139887">
    <property type="component" value="Unassembled WGS sequence"/>
</dbReference>
<feature type="domain" description="Dienelactone hydrolase" evidence="1">
    <location>
        <begin position="31"/>
        <end position="238"/>
    </location>
</feature>
<dbReference type="PANTHER" id="PTHR47668">
    <property type="entry name" value="DIENELACTONE HYDROLASE FAMILY PROTEIN (AFU_ORTHOLOGUE AFUA_6G01940)"/>
    <property type="match status" value="1"/>
</dbReference>
<dbReference type="InterPro" id="IPR029058">
    <property type="entry name" value="AB_hydrolase_fold"/>
</dbReference>
<keyword evidence="3" id="KW-1185">Reference proteome</keyword>
<dbReference type="PANTHER" id="PTHR47668:SF1">
    <property type="entry name" value="DIENELACTONE HYDROLASE DOMAIN-CONTAINING PROTEIN-RELATED"/>
    <property type="match status" value="1"/>
</dbReference>
<dbReference type="OrthoDB" id="17560at2759"/>
<gene>
    <name evidence="2" type="ORF">IWW36_001017</name>
</gene>
<dbReference type="Gene3D" id="3.40.50.1820">
    <property type="entry name" value="alpha/beta hydrolase"/>
    <property type="match status" value="1"/>
</dbReference>
<dbReference type="GO" id="GO:0016787">
    <property type="term" value="F:hydrolase activity"/>
    <property type="evidence" value="ECO:0007669"/>
    <property type="project" value="InterPro"/>
</dbReference>
<reference evidence="2" key="1">
    <citation type="submission" date="2022-07" db="EMBL/GenBank/DDBJ databases">
        <title>Phylogenomic reconstructions and comparative analyses of Kickxellomycotina fungi.</title>
        <authorList>
            <person name="Reynolds N.K."/>
            <person name="Stajich J.E."/>
            <person name="Barry K."/>
            <person name="Grigoriev I.V."/>
            <person name="Crous P."/>
            <person name="Smith M.E."/>
        </authorList>
    </citation>
    <scope>NUCLEOTIDE SEQUENCE</scope>
    <source>
        <strain evidence="2">NRRL 1566</strain>
    </source>
</reference>
<dbReference type="AlphaFoldDB" id="A0A9W8M1Y7"/>
<proteinExistence type="predicted"/>
<evidence type="ECO:0000313" key="3">
    <source>
        <dbReference type="Proteomes" id="UP001139887"/>
    </source>
</evidence>
<dbReference type="InterPro" id="IPR002925">
    <property type="entry name" value="Dienelactn_hydro"/>
</dbReference>
<dbReference type="EMBL" id="JANBUW010000011">
    <property type="protein sequence ID" value="KAJ2851533.1"/>
    <property type="molecule type" value="Genomic_DNA"/>
</dbReference>
<evidence type="ECO:0000259" key="1">
    <source>
        <dbReference type="Pfam" id="PF01738"/>
    </source>
</evidence>
<evidence type="ECO:0000313" key="2">
    <source>
        <dbReference type="EMBL" id="KAJ2851533.1"/>
    </source>
</evidence>
<organism evidence="2 3">
    <name type="scientific">Coemansia brasiliensis</name>
    <dbReference type="NCBI Taxonomy" id="2650707"/>
    <lineage>
        <taxon>Eukaryota</taxon>
        <taxon>Fungi</taxon>
        <taxon>Fungi incertae sedis</taxon>
        <taxon>Zoopagomycota</taxon>
        <taxon>Kickxellomycotina</taxon>
        <taxon>Kickxellomycetes</taxon>
        <taxon>Kickxellales</taxon>
        <taxon>Kickxellaceae</taxon>
        <taxon>Coemansia</taxon>
    </lineage>
</organism>
<dbReference type="SUPFAM" id="SSF53474">
    <property type="entry name" value="alpha/beta-Hydrolases"/>
    <property type="match status" value="1"/>
</dbReference>
<protein>
    <recommendedName>
        <fullName evidence="1">Dienelactone hydrolase domain-containing protein</fullName>
    </recommendedName>
</protein>
<dbReference type="Pfam" id="PF01738">
    <property type="entry name" value="DLH"/>
    <property type="match status" value="1"/>
</dbReference>
<accession>A0A9W8M1Y7</accession>
<comment type="caution">
    <text evidence="2">The sequence shown here is derived from an EMBL/GenBank/DDBJ whole genome shotgun (WGS) entry which is preliminary data.</text>
</comment>
<sequence>MSFPEVCCNTPPVKATYIAKGARNTIGDLECYFSGSKDSKRGILVNYDVFGFHANVIQLCDILAEMGFYVVLPDLLRGKPLTEADLGKPDVFSSFTQNAGSWAVIKQEYAKVLGHFKDNGVTAVGVIGFCWGGKMVITALSELEGLAGGAIVHPALIETGDMAKVNAPLMVLPSQNEPDFTAEFDSMKDKPFFSECYMERFDDMFHGFCGARGDWGNAEQAKRANDAIKLLVGFFSRVLSK</sequence>
<name>A0A9W8M1Y7_9FUNG</name>